<feature type="region of interest" description="Disordered" evidence="6">
    <location>
        <begin position="176"/>
        <end position="354"/>
    </location>
</feature>
<dbReference type="Proteomes" id="UP000242519">
    <property type="component" value="Unassembled WGS sequence"/>
</dbReference>
<dbReference type="PROSITE" id="PS51821">
    <property type="entry name" value="VELVET"/>
    <property type="match status" value="1"/>
</dbReference>
<keyword evidence="4" id="KW-0804">Transcription</keyword>
<dbReference type="PANTHER" id="PTHR33572:SF18">
    <property type="entry name" value="SPORE DEVELOPMENT REGULATOR VOSA"/>
    <property type="match status" value="1"/>
</dbReference>
<dbReference type="InParanoid" id="A0A218ZIG6"/>
<feature type="compositionally biased region" description="Polar residues" evidence="6">
    <location>
        <begin position="272"/>
        <end position="287"/>
    </location>
</feature>
<dbReference type="Gene3D" id="3.30.2140.20">
    <property type="match status" value="1"/>
</dbReference>
<gene>
    <name evidence="8" type="ORF">B2J93_6705</name>
</gene>
<keyword evidence="3" id="KW-0805">Transcription regulation</keyword>
<evidence type="ECO:0000259" key="7">
    <source>
        <dbReference type="PROSITE" id="PS51821"/>
    </source>
</evidence>
<dbReference type="AlphaFoldDB" id="A0A218ZIG6"/>
<keyword evidence="9" id="KW-1185">Reference proteome</keyword>
<accession>A0A218ZIG6</accession>
<evidence type="ECO:0000313" key="9">
    <source>
        <dbReference type="Proteomes" id="UP000242519"/>
    </source>
</evidence>
<dbReference type="EMBL" id="MZNU01000020">
    <property type="protein sequence ID" value="OWP07125.1"/>
    <property type="molecule type" value="Genomic_DNA"/>
</dbReference>
<name>A0A218ZIG6_9HELO</name>
<evidence type="ECO:0000256" key="5">
    <source>
        <dbReference type="ARBA" id="ARBA00023242"/>
    </source>
</evidence>
<feature type="domain" description="Velvet" evidence="7">
    <location>
        <begin position="2"/>
        <end position="175"/>
    </location>
</feature>
<comment type="caution">
    <text evidence="8">The sequence shown here is derived from an EMBL/GenBank/DDBJ whole genome shotgun (WGS) entry which is preliminary data.</text>
</comment>
<dbReference type="Gene3D" id="2.60.40.3960">
    <property type="entry name" value="Velvet domain"/>
    <property type="match status" value="1"/>
</dbReference>
<evidence type="ECO:0000256" key="6">
    <source>
        <dbReference type="SAM" id="MobiDB-lite"/>
    </source>
</evidence>
<keyword evidence="5" id="KW-0539">Nucleus</keyword>
<evidence type="ECO:0000256" key="3">
    <source>
        <dbReference type="ARBA" id="ARBA00023015"/>
    </source>
</evidence>
<dbReference type="InterPro" id="IPR053710">
    <property type="entry name" value="Arylamine_NAT_domain_sf"/>
</dbReference>
<feature type="compositionally biased region" description="Basic residues" evidence="6">
    <location>
        <begin position="221"/>
        <end position="233"/>
    </location>
</feature>
<dbReference type="InterPro" id="IPR037525">
    <property type="entry name" value="Velvet_dom"/>
</dbReference>
<dbReference type="PANTHER" id="PTHR33572">
    <property type="entry name" value="SPORE DEVELOPMENT REGULATOR VOSA"/>
    <property type="match status" value="1"/>
</dbReference>
<dbReference type="InterPro" id="IPR021740">
    <property type="entry name" value="Velvet"/>
</dbReference>
<keyword evidence="2" id="KW-0749">Sporulation</keyword>
<dbReference type="Pfam" id="PF11754">
    <property type="entry name" value="Velvet"/>
    <property type="match status" value="2"/>
</dbReference>
<feature type="compositionally biased region" description="Polar residues" evidence="6">
    <location>
        <begin position="234"/>
        <end position="263"/>
    </location>
</feature>
<dbReference type="InterPro" id="IPR038491">
    <property type="entry name" value="Velvet_dom_sf"/>
</dbReference>
<proteinExistence type="predicted"/>
<sequence>MVSSEHCTLTLRQGAEHARVAVVKEKDRQPVDPPPIIQLKISTMQNRDQHYLQSPYFFMACSLLPATDKSGLPSSTLGATLVGTLVSSLHWLKDPLEKDGRYGAFFIFNDLYAKHEGKFRFQFTLYEMRGDECYYVKSIDSSPFQVYTRREFQGMAASTDLVRSFSVQGVKVRVRREPKALLGKNGPAHDDSRPRRNQPKKPKAIDEDACQPTDSAGFPEHRRRHVRKQRASKKVQSGQRSAAAPTTSYPRTASKDQQPSTAARSRLERTQAPFQKSSIGQHQQNQMAAPMTMARVVSGSRRSFCQQSPMSPSSHCNFSHSPQAATFQYPVFDDRPGNAHAGASIPFQPNSTQSLQDLQIQPESLAFRYSPHTPPQDITAQSFWIPPQSGGTQQSGYQVSLMTCNTGGGLVIPGYVGAGPPARTRTTSTPVFSNYSGASLARFQPYQEFALSAVQHPDVLAGNMPCPTTPIGLMDGNELPWGATGDMFRLLFTAIPEFEDPDQRCWVLQHKNHGKEAWGDVYCFTETEFLPQHIAVMNFKTGDVRGSFFNHVTSCGRNIMDEGRVVGTVNLAGTKCNRRAWNGEEWRSEVVRLCEGEVDRWEVLESVFGILLGDEERKGIKGFGSDSRGR</sequence>
<dbReference type="GO" id="GO:0030435">
    <property type="term" value="P:sporulation resulting in formation of a cellular spore"/>
    <property type="evidence" value="ECO:0007669"/>
    <property type="project" value="UniProtKB-KW"/>
</dbReference>
<evidence type="ECO:0000256" key="4">
    <source>
        <dbReference type="ARBA" id="ARBA00023163"/>
    </source>
</evidence>
<dbReference type="OrthoDB" id="5599552at2759"/>
<protein>
    <recommendedName>
        <fullName evidence="7">Velvet domain-containing protein</fullName>
    </recommendedName>
</protein>
<dbReference type="STRING" id="503106.A0A218ZIG6"/>
<evidence type="ECO:0000256" key="1">
    <source>
        <dbReference type="ARBA" id="ARBA00004123"/>
    </source>
</evidence>
<organism evidence="8 9">
    <name type="scientific">Diplocarpon coronariae</name>
    <dbReference type="NCBI Taxonomy" id="2795749"/>
    <lineage>
        <taxon>Eukaryota</taxon>
        <taxon>Fungi</taxon>
        <taxon>Dikarya</taxon>
        <taxon>Ascomycota</taxon>
        <taxon>Pezizomycotina</taxon>
        <taxon>Leotiomycetes</taxon>
        <taxon>Helotiales</taxon>
        <taxon>Drepanopezizaceae</taxon>
        <taxon>Diplocarpon</taxon>
    </lineage>
</organism>
<comment type="subcellular location">
    <subcellularLocation>
        <location evidence="1">Nucleus</location>
    </subcellularLocation>
</comment>
<feature type="compositionally biased region" description="Polar residues" evidence="6">
    <location>
        <begin position="300"/>
        <end position="326"/>
    </location>
</feature>
<dbReference type="GO" id="GO:0005634">
    <property type="term" value="C:nucleus"/>
    <property type="evidence" value="ECO:0007669"/>
    <property type="project" value="UniProtKB-SubCell"/>
</dbReference>
<reference evidence="8 9" key="1">
    <citation type="submission" date="2017-04" db="EMBL/GenBank/DDBJ databases">
        <title>Draft genome sequence of Marssonina coronaria NL1: causal agent of apple blotch.</title>
        <authorList>
            <person name="Cheng Q."/>
        </authorList>
    </citation>
    <scope>NUCLEOTIDE SEQUENCE [LARGE SCALE GENOMIC DNA]</scope>
    <source>
        <strain evidence="8 9">NL1</strain>
    </source>
</reference>
<dbReference type="InterPro" id="IPR038765">
    <property type="entry name" value="Papain-like_cys_pep_sf"/>
</dbReference>
<evidence type="ECO:0000256" key="2">
    <source>
        <dbReference type="ARBA" id="ARBA00022969"/>
    </source>
</evidence>
<dbReference type="SUPFAM" id="SSF54001">
    <property type="entry name" value="Cysteine proteinases"/>
    <property type="match status" value="1"/>
</dbReference>
<evidence type="ECO:0000313" key="8">
    <source>
        <dbReference type="EMBL" id="OWP07125.1"/>
    </source>
</evidence>